<dbReference type="GeneID" id="4623317"/>
<evidence type="ECO:0000256" key="1">
    <source>
        <dbReference type="SAM" id="Coils"/>
    </source>
</evidence>
<feature type="compositionally biased region" description="Low complexity" evidence="2">
    <location>
        <begin position="114"/>
        <end position="149"/>
    </location>
</feature>
<dbReference type="OMA" id="HMVIVTS"/>
<organism evidence="3 4">
    <name type="scientific">Eremothecium gossypii (strain ATCC 10895 / CBS 109.51 / FGSC 9923 / NRRL Y-1056)</name>
    <name type="common">Yeast</name>
    <name type="synonym">Ashbya gossypii</name>
    <dbReference type="NCBI Taxonomy" id="284811"/>
    <lineage>
        <taxon>Eukaryota</taxon>
        <taxon>Fungi</taxon>
        <taxon>Dikarya</taxon>
        <taxon>Ascomycota</taxon>
        <taxon>Saccharomycotina</taxon>
        <taxon>Saccharomycetes</taxon>
        <taxon>Saccharomycetales</taxon>
        <taxon>Saccharomycetaceae</taxon>
        <taxon>Eremothecium</taxon>
    </lineage>
</organism>
<dbReference type="RefSeq" id="NP_987014.2">
    <property type="nucleotide sequence ID" value="NM_212076.2"/>
</dbReference>
<dbReference type="Pfam" id="PF08732">
    <property type="entry name" value="HIM1"/>
    <property type="match status" value="1"/>
</dbReference>
<name>Q74Z58_EREGS</name>
<evidence type="ECO:0000313" key="3">
    <source>
        <dbReference type="EMBL" id="AAS54838.2"/>
    </source>
</evidence>
<evidence type="ECO:0000313" key="4">
    <source>
        <dbReference type="Proteomes" id="UP000000591"/>
    </source>
</evidence>
<dbReference type="STRING" id="284811.Q74Z58"/>
<protein>
    <submittedName>
        <fullName evidence="3">AGR348Wp</fullName>
    </submittedName>
</protein>
<dbReference type="eggNOG" id="ENOG502RZQF">
    <property type="taxonomic scope" value="Eukaryota"/>
</dbReference>
<feature type="region of interest" description="Disordered" evidence="2">
    <location>
        <begin position="1"/>
        <end position="78"/>
    </location>
</feature>
<sequence>MTSLLNEEPNGGSQNNAPNSKPSRKSSLNYHELKSKIRTTRDKLFKHECSGEEDRHGSHSRDSAHGSQQKLPKEVKAAQKLVKQQLKLEQELARQEELKKLKLQQQSIALKQQTEQLLKQQHSSPSQSPSQSRPSSQSEHSESQNSGSRTSSRPCTNSDSRPGSRHSVIRTNPALNDTGENYVLLGSTGLTGSQVLQDLITPWIGAPLEGVTARTFWCFSRKFQDVEIDISNLPKTWTAIVEFEGEKHVIRKNDVRLIRHLSECGGMLGLKCHWDQYNWDVVLTTGEVRNATINVVQVVQPDSRRWPDLFNKMFTGGVRTFNAYSEIYMPAVTEIETLISTLGSTSWEARKSKAPRAFVDYTLNMQMAKTFAPDPKKGTVKHMVIVTSFNHLALGMVSQYFRTKQRLENDLTYDVPGLTHLTILRPGPLLGEHGSKPVISPTNPDTGNMLTRCYTYKKNVMRTQFNWLAQVKEVGPTTKVTELVAKATYHLPGNWIVGYSIPAGRVAQIAAQEALVKRNYIKQNLRSSSMIVEVTIWSSQDMDTAETSNPA</sequence>
<evidence type="ECO:0000256" key="2">
    <source>
        <dbReference type="SAM" id="MobiDB-lite"/>
    </source>
</evidence>
<feature type="region of interest" description="Disordered" evidence="2">
    <location>
        <begin position="114"/>
        <end position="174"/>
    </location>
</feature>
<feature type="compositionally biased region" description="Basic and acidic residues" evidence="2">
    <location>
        <begin position="31"/>
        <end position="64"/>
    </location>
</feature>
<feature type="compositionally biased region" description="Polar residues" evidence="2">
    <location>
        <begin position="1"/>
        <end position="29"/>
    </location>
</feature>
<accession>Q74Z58</accession>
<dbReference type="OrthoDB" id="4067292at2759"/>
<dbReference type="AlphaFoldDB" id="Q74Z58"/>
<gene>
    <name evidence="3" type="ORF">AGOS_AGR348W</name>
</gene>
<feature type="coiled-coil region" evidence="1">
    <location>
        <begin position="78"/>
        <end position="106"/>
    </location>
</feature>
<dbReference type="Gene3D" id="3.40.50.720">
    <property type="entry name" value="NAD(P)-binding Rossmann-like Domain"/>
    <property type="match status" value="1"/>
</dbReference>
<keyword evidence="1" id="KW-0175">Coiled coil</keyword>
<keyword evidence="4" id="KW-1185">Reference proteome</keyword>
<dbReference type="EMBL" id="AE016820">
    <property type="protein sequence ID" value="AAS54838.2"/>
    <property type="molecule type" value="Genomic_DNA"/>
</dbReference>
<dbReference type="HOGENOM" id="CLU_036495_1_0_1"/>
<dbReference type="InterPro" id="IPR014843">
    <property type="entry name" value="Him1/Fmp52"/>
</dbReference>
<proteinExistence type="predicted"/>
<feature type="compositionally biased region" description="Polar residues" evidence="2">
    <location>
        <begin position="150"/>
        <end position="161"/>
    </location>
</feature>
<dbReference type="Proteomes" id="UP000000591">
    <property type="component" value="Chromosome VII"/>
</dbReference>
<dbReference type="InParanoid" id="Q74Z58"/>
<dbReference type="KEGG" id="ago:AGOS_AGR348W"/>
<reference evidence="4" key="2">
    <citation type="journal article" date="2013" name="G3 (Bethesda)">
        <title>Genomes of Ashbya fungi isolated from insects reveal four mating-type loci, numerous translocations, lack of transposons, and distinct gene duplications.</title>
        <authorList>
            <person name="Dietrich F.S."/>
            <person name="Voegeli S."/>
            <person name="Kuo S."/>
            <person name="Philippsen P."/>
        </authorList>
    </citation>
    <scope>GENOME REANNOTATION</scope>
    <source>
        <strain evidence="4">ATCC 10895 / CBS 109.51 / FGSC 9923 / NRRL Y-1056</strain>
    </source>
</reference>
<dbReference type="SUPFAM" id="SSF51735">
    <property type="entry name" value="NAD(P)-binding Rossmann-fold domains"/>
    <property type="match status" value="1"/>
</dbReference>
<reference evidence="3 4" key="1">
    <citation type="journal article" date="2004" name="Science">
        <title>The Ashbya gossypii genome as a tool for mapping the ancient Saccharomyces cerevisiae genome.</title>
        <authorList>
            <person name="Dietrich F.S."/>
            <person name="Voegeli S."/>
            <person name="Brachat S."/>
            <person name="Lerch A."/>
            <person name="Gates K."/>
            <person name="Steiner S."/>
            <person name="Mohr C."/>
            <person name="Pohlmann R."/>
            <person name="Luedi P."/>
            <person name="Choi S."/>
            <person name="Wing R.A."/>
            <person name="Flavier A."/>
            <person name="Gaffney T.D."/>
            <person name="Philippsen P."/>
        </authorList>
    </citation>
    <scope>NUCLEOTIDE SEQUENCE [LARGE SCALE GENOMIC DNA]</scope>
    <source>
        <strain evidence="4">ATCC 10895 / CBS 109.51 / FGSC 9923 / NRRL Y-1056</strain>
    </source>
</reference>
<dbReference type="InterPro" id="IPR036291">
    <property type="entry name" value="NAD(P)-bd_dom_sf"/>
</dbReference>